<organism evidence="1 2">
    <name type="scientific">Bauhinia variegata</name>
    <name type="common">Purple orchid tree</name>
    <name type="synonym">Phanera variegata</name>
    <dbReference type="NCBI Taxonomy" id="167791"/>
    <lineage>
        <taxon>Eukaryota</taxon>
        <taxon>Viridiplantae</taxon>
        <taxon>Streptophyta</taxon>
        <taxon>Embryophyta</taxon>
        <taxon>Tracheophyta</taxon>
        <taxon>Spermatophyta</taxon>
        <taxon>Magnoliopsida</taxon>
        <taxon>eudicotyledons</taxon>
        <taxon>Gunneridae</taxon>
        <taxon>Pentapetalae</taxon>
        <taxon>rosids</taxon>
        <taxon>fabids</taxon>
        <taxon>Fabales</taxon>
        <taxon>Fabaceae</taxon>
        <taxon>Cercidoideae</taxon>
        <taxon>Cercideae</taxon>
        <taxon>Bauhiniinae</taxon>
        <taxon>Bauhinia</taxon>
    </lineage>
</organism>
<dbReference type="Proteomes" id="UP000828941">
    <property type="component" value="Chromosome 9"/>
</dbReference>
<reference evidence="1 2" key="1">
    <citation type="journal article" date="2022" name="DNA Res.">
        <title>Chromosomal-level genome assembly of the orchid tree Bauhinia variegata (Leguminosae; Cercidoideae) supports the allotetraploid origin hypothesis of Bauhinia.</title>
        <authorList>
            <person name="Zhong Y."/>
            <person name="Chen Y."/>
            <person name="Zheng D."/>
            <person name="Pang J."/>
            <person name="Liu Y."/>
            <person name="Luo S."/>
            <person name="Meng S."/>
            <person name="Qian L."/>
            <person name="Wei D."/>
            <person name="Dai S."/>
            <person name="Zhou R."/>
        </authorList>
    </citation>
    <scope>NUCLEOTIDE SEQUENCE [LARGE SCALE GENOMIC DNA]</scope>
    <source>
        <strain evidence="1">BV-YZ2020</strain>
    </source>
</reference>
<name>A0ACB9MFY0_BAUVA</name>
<protein>
    <submittedName>
        <fullName evidence="1">Uncharacterized protein</fullName>
    </submittedName>
</protein>
<accession>A0ACB9MFY0</accession>
<sequence>MDFSPFSFLFFFLFLFLHHHISAANPHKTKLLKSQLLDQPTSHDGSSPTRYFEVTKPIKLPKTKPCSNHILHHDFAFAYGKSPVLANYTPPYHCPSREFSRIVLEWTATSKGRQFDRIVGVWLGGVELLRSCTAEPRPNGIVWTVEKDITRYSSLLIRNQTLAVYLGNVLDENHKGVYHVNITIHYYPAEKVFSYSGSKFKTLAPGYRSHADLIIPISRDLPLNDGLWFKIQNSSSAEHKLFKVPQNTYRAVLEVYVSFHEDDEFWYTNPPNVVIAAKNFSDMPGNGPFREVVISIDNEIVGAIWPFPVIYTGGVNPLLWRPITGIGSFSLPSYDIEVTPFLGNILDGSFHELRFSVTNATHVWFIDANLHVWLDRNSKKTQGKLLKHIGHPSQVSDFIDSSGTIWICARRSILASGWVKSSYGNITTNLIQEFSFNNSMVISDDENTQTVNQIIHSEDIVHANQPFSPRFAKETYRTFPLYLSTNKSVQGDGSSSYVTNVTLGFDERKFKSAGFGFSNNSLTNLQNGNGAMVVKDNLVVGGFGSTQQAYNYNQDNEACYSRNVASFNYTITGDEVRNSCF</sequence>
<dbReference type="EMBL" id="CM039434">
    <property type="protein sequence ID" value="KAI4323022.1"/>
    <property type="molecule type" value="Genomic_DNA"/>
</dbReference>
<proteinExistence type="predicted"/>
<gene>
    <name evidence="1" type="ORF">L6164_022661</name>
</gene>
<keyword evidence="2" id="KW-1185">Reference proteome</keyword>
<evidence type="ECO:0000313" key="1">
    <source>
        <dbReference type="EMBL" id="KAI4323022.1"/>
    </source>
</evidence>
<comment type="caution">
    <text evidence="1">The sequence shown here is derived from an EMBL/GenBank/DDBJ whole genome shotgun (WGS) entry which is preliminary data.</text>
</comment>
<evidence type="ECO:0000313" key="2">
    <source>
        <dbReference type="Proteomes" id="UP000828941"/>
    </source>
</evidence>